<dbReference type="Proteomes" id="UP000191055">
    <property type="component" value="Unassembled WGS sequence"/>
</dbReference>
<keyword evidence="2" id="KW-1185">Reference proteome</keyword>
<organism evidence="1 2">
    <name type="scientific">Alkalitalea saponilacus</name>
    <dbReference type="NCBI Taxonomy" id="889453"/>
    <lineage>
        <taxon>Bacteria</taxon>
        <taxon>Pseudomonadati</taxon>
        <taxon>Bacteroidota</taxon>
        <taxon>Bacteroidia</taxon>
        <taxon>Marinilabiliales</taxon>
        <taxon>Marinilabiliaceae</taxon>
        <taxon>Alkalitalea</taxon>
    </lineage>
</organism>
<proteinExistence type="predicted"/>
<evidence type="ECO:0000313" key="1">
    <source>
        <dbReference type="EMBL" id="SKB79861.1"/>
    </source>
</evidence>
<dbReference type="EMBL" id="FUYV01000005">
    <property type="protein sequence ID" value="SKB79861.1"/>
    <property type="molecule type" value="Genomic_DNA"/>
</dbReference>
<gene>
    <name evidence="1" type="ORF">SAMN03080601_01227</name>
</gene>
<evidence type="ECO:0000313" key="2">
    <source>
        <dbReference type="Proteomes" id="UP000191055"/>
    </source>
</evidence>
<name>A0A1T5E7I0_9BACT</name>
<accession>A0A1T5E7I0</accession>
<protein>
    <submittedName>
        <fullName evidence="1">Uncharacterized protein</fullName>
    </submittedName>
</protein>
<dbReference type="STRING" id="889453.SAMN03080601_01227"/>
<dbReference type="AlphaFoldDB" id="A0A1T5E7I0"/>
<reference evidence="1 2" key="1">
    <citation type="submission" date="2017-02" db="EMBL/GenBank/DDBJ databases">
        <authorList>
            <person name="Peterson S.W."/>
        </authorList>
    </citation>
    <scope>NUCLEOTIDE SEQUENCE [LARGE SCALE GENOMIC DNA]</scope>
    <source>
        <strain evidence="1 2">DSM 24412</strain>
    </source>
</reference>
<sequence length="43" mass="5483">MQIFFYYFTMQNTPWLQYFTFKRRKGMNFVVLIVCYFIKNIIK</sequence>